<reference evidence="2" key="1">
    <citation type="submission" date="2019-10" db="EMBL/GenBank/DDBJ databases">
        <title>Lacipirellula parvula gen. nov., sp. nov., representing a lineage of planctomycetes widespread in freshwater anoxic habitats, and description of the family Lacipirellulaceae.</title>
        <authorList>
            <person name="Dedysh S.N."/>
            <person name="Kulichevskaya I.S."/>
            <person name="Beletsky A.V."/>
            <person name="Rakitin A.L."/>
            <person name="Mardanov A.V."/>
            <person name="Ivanova A.A."/>
            <person name="Saltykova V.X."/>
            <person name="Rijpstra W.I.C."/>
            <person name="Sinninghe Damste J.S."/>
            <person name="Ravin N.V."/>
        </authorList>
    </citation>
    <scope>NUCLEOTIDE SEQUENCE [LARGE SCALE GENOMIC DNA]</scope>
    <source>
        <strain evidence="2">PX69</strain>
    </source>
</reference>
<keyword evidence="2" id="KW-1185">Reference proteome</keyword>
<evidence type="ECO:0000313" key="2">
    <source>
        <dbReference type="Proteomes" id="UP000326837"/>
    </source>
</evidence>
<name>A0A5K7X4Z2_9BACT</name>
<evidence type="ECO:0000313" key="1">
    <source>
        <dbReference type="EMBL" id="BBO30857.1"/>
    </source>
</evidence>
<accession>A0A5K7X4Z2</accession>
<organism evidence="1 2">
    <name type="scientific">Lacipirellula parvula</name>
    <dbReference type="NCBI Taxonomy" id="2650471"/>
    <lineage>
        <taxon>Bacteria</taxon>
        <taxon>Pseudomonadati</taxon>
        <taxon>Planctomycetota</taxon>
        <taxon>Planctomycetia</taxon>
        <taxon>Pirellulales</taxon>
        <taxon>Lacipirellulaceae</taxon>
        <taxon>Lacipirellula</taxon>
    </lineage>
</organism>
<protein>
    <submittedName>
        <fullName evidence="1">Uncharacterized protein</fullName>
    </submittedName>
</protein>
<dbReference type="RefSeq" id="WP_152097110.1">
    <property type="nucleotide sequence ID" value="NZ_AP021861.1"/>
</dbReference>
<gene>
    <name evidence="1" type="ORF">PLANPX_0469</name>
</gene>
<sequence length="358" mass="40125">MASAGAKFSQAGVAAIYCVHGTFCGDDVLGLFTELEGWAPSVARPLRRWSKRAIDAVIGETGNYTPAFAERMQTALSASAPRPMPVRLFHWSSLNHHIGRADGAVRLLGELATFGEQLPSSQGNPRVQLWAHSHGGNVFALLTNLLGADEATRHEFFHASRTFFRPWLAARPDLPVWERVEQILADSQHPLRRLKLDVITYGTPVRYGWDAGAYHNLLHVINHRPYSKHHKHRAPYPPWPHHVLAAEHGDYIQHAGIAGTNLPPLPIALRTFLADWRLGNLLQRNLGGWLRSRLKQGVRVHDEGTTLLVDYDDPHRMPWRHVLGHAPYTRSHWLPLHCELAAEHFYEAGGNNSNADST</sequence>
<proteinExistence type="predicted"/>
<dbReference type="Proteomes" id="UP000326837">
    <property type="component" value="Chromosome"/>
</dbReference>
<dbReference type="AlphaFoldDB" id="A0A5K7X4Z2"/>
<dbReference type="EMBL" id="AP021861">
    <property type="protein sequence ID" value="BBO30857.1"/>
    <property type="molecule type" value="Genomic_DNA"/>
</dbReference>
<dbReference type="KEGG" id="lpav:PLANPX_0469"/>